<dbReference type="EMBL" id="FXXI01000002">
    <property type="protein sequence ID" value="SMS00600.1"/>
    <property type="molecule type" value="Genomic_DNA"/>
</dbReference>
<dbReference type="CDD" id="cd03137">
    <property type="entry name" value="GATase1_AraC_1"/>
    <property type="match status" value="1"/>
</dbReference>
<dbReference type="SUPFAM" id="SSF46689">
    <property type="entry name" value="Homeodomain-like"/>
    <property type="match status" value="2"/>
</dbReference>
<dbReference type="InterPro" id="IPR018060">
    <property type="entry name" value="HTH_AraC"/>
</dbReference>
<dbReference type="PANTHER" id="PTHR43130">
    <property type="entry name" value="ARAC-FAMILY TRANSCRIPTIONAL REGULATOR"/>
    <property type="match status" value="1"/>
</dbReference>
<evidence type="ECO:0000313" key="7">
    <source>
        <dbReference type="Proteomes" id="UP001283366"/>
    </source>
</evidence>
<dbReference type="PANTHER" id="PTHR43130:SF3">
    <property type="entry name" value="HTH-TYPE TRANSCRIPTIONAL REGULATOR RV1931C"/>
    <property type="match status" value="1"/>
</dbReference>
<evidence type="ECO:0000259" key="3">
    <source>
        <dbReference type="PROSITE" id="PS01124"/>
    </source>
</evidence>
<feature type="domain" description="HTH araC/xylS-type" evidence="3">
    <location>
        <begin position="236"/>
        <end position="334"/>
    </location>
</feature>
<keyword evidence="7" id="KW-1185">Reference proteome</keyword>
<keyword evidence="2" id="KW-0804">Transcription</keyword>
<sequence>MSSSIRSATISSSEHSALEKSVRPPVVAVLAFNRFSPFHFSVPCTIFGPILPERPALFQLRICAGEPGVLRSEMGLSVETGFGLEGLHDADLVIVPFWRKCDERPDEALLDALRQAYRRGAKIVGLCLGTYVLAYAGLLQHRKASTHWEYEQDFIRRFPDVRLDTNALYVDEQQVITSAGTGAGLDCCLYLVRQYYGSAIANKVARRMVIPPYREGGQAQFIDRPVPVSTQDARINQLLDYLRSHLDQTHTLDVLAERVMMTRRTFTRQFHKATGISVGEWLLAERLQRSQELLESTDLGIEQIAGQVGFSHGTSLRTHFKKRFQVTPNEWRKTFHNQGDF</sequence>
<dbReference type="Pfam" id="PF12833">
    <property type="entry name" value="HTH_18"/>
    <property type="match status" value="1"/>
</dbReference>
<dbReference type="GO" id="GO:0003700">
    <property type="term" value="F:DNA-binding transcription factor activity"/>
    <property type="evidence" value="ECO:0007669"/>
    <property type="project" value="InterPro"/>
</dbReference>
<dbReference type="EMBL" id="JAWRCO010000001">
    <property type="protein sequence ID" value="MDW6001378.1"/>
    <property type="molecule type" value="Genomic_DNA"/>
</dbReference>
<organism evidence="5 6">
    <name type="scientific">Vibrio mangrovi</name>
    <dbReference type="NCBI Taxonomy" id="474394"/>
    <lineage>
        <taxon>Bacteria</taxon>
        <taxon>Pseudomonadati</taxon>
        <taxon>Pseudomonadota</taxon>
        <taxon>Gammaproteobacteria</taxon>
        <taxon>Vibrionales</taxon>
        <taxon>Vibrionaceae</taxon>
        <taxon>Vibrio</taxon>
    </lineage>
</organism>
<dbReference type="GO" id="GO:0043565">
    <property type="term" value="F:sequence-specific DNA binding"/>
    <property type="evidence" value="ECO:0007669"/>
    <property type="project" value="InterPro"/>
</dbReference>
<protein>
    <submittedName>
        <fullName evidence="5">HTH-type transcriptional regulator CdhR</fullName>
    </submittedName>
    <submittedName>
        <fullName evidence="4">Helix-turn-helix domain-containing protein</fullName>
    </submittedName>
</protein>
<dbReference type="InterPro" id="IPR002818">
    <property type="entry name" value="DJ-1/PfpI"/>
</dbReference>
<reference evidence="5 6" key="1">
    <citation type="submission" date="2017-05" db="EMBL/GenBank/DDBJ databases">
        <authorList>
            <person name="Song R."/>
            <person name="Chenine A.L."/>
            <person name="Ruprecht R.M."/>
        </authorList>
    </citation>
    <scope>NUCLEOTIDE SEQUENCE [LARGE SCALE GENOMIC DNA]</scope>
    <source>
        <strain evidence="5 6">CECT 7927</strain>
    </source>
</reference>
<evidence type="ECO:0000256" key="1">
    <source>
        <dbReference type="ARBA" id="ARBA00023015"/>
    </source>
</evidence>
<dbReference type="InterPro" id="IPR009057">
    <property type="entry name" value="Homeodomain-like_sf"/>
</dbReference>
<dbReference type="PROSITE" id="PS01124">
    <property type="entry name" value="HTH_ARAC_FAMILY_2"/>
    <property type="match status" value="1"/>
</dbReference>
<dbReference type="SUPFAM" id="SSF52317">
    <property type="entry name" value="Class I glutamine amidotransferase-like"/>
    <property type="match status" value="1"/>
</dbReference>
<dbReference type="Gene3D" id="1.10.10.60">
    <property type="entry name" value="Homeodomain-like"/>
    <property type="match status" value="1"/>
</dbReference>
<dbReference type="Pfam" id="PF01965">
    <property type="entry name" value="DJ-1_PfpI"/>
    <property type="match status" value="1"/>
</dbReference>
<dbReference type="Gene3D" id="3.40.50.880">
    <property type="match status" value="1"/>
</dbReference>
<proteinExistence type="predicted"/>
<evidence type="ECO:0000313" key="5">
    <source>
        <dbReference type="EMBL" id="SMS00600.1"/>
    </source>
</evidence>
<evidence type="ECO:0000313" key="6">
    <source>
        <dbReference type="Proteomes" id="UP000196125"/>
    </source>
</evidence>
<keyword evidence="1" id="KW-0805">Transcription regulation</keyword>
<name>A0A1Y6IUU9_9VIBR</name>
<dbReference type="Proteomes" id="UP000196125">
    <property type="component" value="Unassembled WGS sequence"/>
</dbReference>
<accession>A0A1Y6IUU9</accession>
<dbReference type="Proteomes" id="UP001283366">
    <property type="component" value="Unassembled WGS sequence"/>
</dbReference>
<dbReference type="InterPro" id="IPR052158">
    <property type="entry name" value="INH-QAR"/>
</dbReference>
<evidence type="ECO:0000313" key="4">
    <source>
        <dbReference type="EMBL" id="MDW6001378.1"/>
    </source>
</evidence>
<dbReference type="SMART" id="SM00342">
    <property type="entry name" value="HTH_ARAC"/>
    <property type="match status" value="1"/>
</dbReference>
<dbReference type="AlphaFoldDB" id="A0A1Y6IUU9"/>
<gene>
    <name evidence="5" type="primary">cdhR_2</name>
    <name evidence="4" type="ORF">SBX37_00450</name>
    <name evidence="5" type="ORF">VIM7927_01866</name>
</gene>
<dbReference type="InterPro" id="IPR029062">
    <property type="entry name" value="Class_I_gatase-like"/>
</dbReference>
<evidence type="ECO:0000256" key="2">
    <source>
        <dbReference type="ARBA" id="ARBA00023163"/>
    </source>
</evidence>
<dbReference type="RefSeq" id="WP_234993567.1">
    <property type="nucleotide sequence ID" value="NZ_AP024883.1"/>
</dbReference>
<reference evidence="4 7" key="2">
    <citation type="submission" date="2023-11" db="EMBL/GenBank/DDBJ databases">
        <title>Plant-associative lifestyle of Vibrio porteresiae and its evolutionary dynamics.</title>
        <authorList>
            <person name="Rameshkumar N."/>
            <person name="Kirti K."/>
        </authorList>
    </citation>
    <scope>NUCLEOTIDE SEQUENCE [LARGE SCALE GENOMIC DNA]</scope>
    <source>
        <strain evidence="4 7">MSSRF38</strain>
    </source>
</reference>